<feature type="compositionally biased region" description="Basic and acidic residues" evidence="1">
    <location>
        <begin position="58"/>
        <end position="71"/>
    </location>
</feature>
<dbReference type="VEuPathDB" id="FungiDB:PTTG_04401"/>
<dbReference type="Proteomes" id="UP000005240">
    <property type="component" value="Unassembled WGS sequence"/>
</dbReference>
<accession>A0A180GM74</accession>
<dbReference type="AlphaFoldDB" id="A0A180GM74"/>
<feature type="region of interest" description="Disordered" evidence="1">
    <location>
        <begin position="38"/>
        <end position="71"/>
    </location>
</feature>
<feature type="compositionally biased region" description="Basic and acidic residues" evidence="1">
    <location>
        <begin position="243"/>
        <end position="252"/>
    </location>
</feature>
<dbReference type="EnsemblFungi" id="PTTG_04401-t43_1">
    <property type="protein sequence ID" value="PTTG_04401-t43_1-p1"/>
    <property type="gene ID" value="PTTG_04401"/>
</dbReference>
<dbReference type="EMBL" id="ADAS02000045">
    <property type="protein sequence ID" value="OAV93907.1"/>
    <property type="molecule type" value="Genomic_DNA"/>
</dbReference>
<sequence>MSTTNIDQLIDPLLGDDASVHGSLPTYTQVITDHPAATKQKSLVKKPAAASKKRKISKPKEAERTPASEHDAKDEVQIVNCDTGFRFYVLDRLKKGKKTWVVIASEESFNIPITASPKDQATTYADFFATLSAHCEAVEPNTGRIVSEYVEKKKDDIVWTVLIPRVPGFMKGKPFVLKNKEGYNKWIESLEENKSDVTSLFLKMKNPTSQAKRAHNAEVLAKEAIRTKTKRMVIEAKEAKRADDLKSGKRDLDEDNDDLDDLDDNEDTDCDAVKLMVRKLYATHPANTQYDQGLPVYVNPADPTLFIPLTHGNTQIWAKAIIQSKRGVSLQSPPNELRYEKVSAKRNSSKANAAAIRGGAQSNCGGCCNSLQHQHQTLAHNPVSSDGPCPQPGPNAGIDKYVKFIGLRQPARISEILVENDMTNYKTFRSQNLDKNLLKDIGLTVGVVTQLVDNVPKFERHLARQEQH</sequence>
<protein>
    <submittedName>
        <fullName evidence="2 3">Uncharacterized protein</fullName>
    </submittedName>
</protein>
<evidence type="ECO:0000313" key="3">
    <source>
        <dbReference type="EnsemblFungi" id="PTTG_04401-t43_1-p1"/>
    </source>
</evidence>
<feature type="region of interest" description="Disordered" evidence="1">
    <location>
        <begin position="243"/>
        <end position="265"/>
    </location>
</feature>
<reference evidence="3 4" key="3">
    <citation type="journal article" date="2017" name="G3 (Bethesda)">
        <title>Comparative analysis highlights variable genome content of wheat rusts and divergence of the mating loci.</title>
        <authorList>
            <person name="Cuomo C.A."/>
            <person name="Bakkeren G."/>
            <person name="Khalil H.B."/>
            <person name="Panwar V."/>
            <person name="Joly D."/>
            <person name="Linning R."/>
            <person name="Sakthikumar S."/>
            <person name="Song X."/>
            <person name="Adiconis X."/>
            <person name="Fan L."/>
            <person name="Goldberg J.M."/>
            <person name="Levin J.Z."/>
            <person name="Young S."/>
            <person name="Zeng Q."/>
            <person name="Anikster Y."/>
            <person name="Bruce M."/>
            <person name="Wang M."/>
            <person name="Yin C."/>
            <person name="McCallum B."/>
            <person name="Szabo L.J."/>
            <person name="Hulbert S."/>
            <person name="Chen X."/>
            <person name="Fellers J.P."/>
        </authorList>
    </citation>
    <scope>NUCLEOTIDE SEQUENCE</scope>
    <source>
        <strain evidence="4">Isolate 1-1 / race 1 (BBBD)</strain>
        <strain evidence="3">isolate 1-1 / race 1 (BBBD)</strain>
    </source>
</reference>
<reference evidence="2" key="2">
    <citation type="submission" date="2016-05" db="EMBL/GenBank/DDBJ databases">
        <title>Comparative analysis highlights variable genome content of wheat rusts and divergence of the mating loci.</title>
        <authorList>
            <person name="Cuomo C.A."/>
            <person name="Bakkeren G."/>
            <person name="Szabo L."/>
            <person name="Khalil H."/>
            <person name="Joly D."/>
            <person name="Goldberg J."/>
            <person name="Young S."/>
            <person name="Zeng Q."/>
            <person name="Fellers J."/>
        </authorList>
    </citation>
    <scope>NUCLEOTIDE SEQUENCE [LARGE SCALE GENOMIC DNA]</scope>
    <source>
        <strain evidence="2">1-1 BBBD Race 1</strain>
    </source>
</reference>
<name>A0A180GM74_PUCT1</name>
<evidence type="ECO:0000313" key="2">
    <source>
        <dbReference type="EMBL" id="OAV93907.1"/>
    </source>
</evidence>
<evidence type="ECO:0000313" key="4">
    <source>
        <dbReference type="Proteomes" id="UP000005240"/>
    </source>
</evidence>
<organism evidence="2">
    <name type="scientific">Puccinia triticina (isolate 1-1 / race 1 (BBBD))</name>
    <name type="common">Brown leaf rust fungus</name>
    <dbReference type="NCBI Taxonomy" id="630390"/>
    <lineage>
        <taxon>Eukaryota</taxon>
        <taxon>Fungi</taxon>
        <taxon>Dikarya</taxon>
        <taxon>Basidiomycota</taxon>
        <taxon>Pucciniomycotina</taxon>
        <taxon>Pucciniomycetes</taxon>
        <taxon>Pucciniales</taxon>
        <taxon>Pucciniaceae</taxon>
        <taxon>Puccinia</taxon>
    </lineage>
</organism>
<reference evidence="2" key="1">
    <citation type="submission" date="2009-11" db="EMBL/GenBank/DDBJ databases">
        <authorList>
            <consortium name="The Broad Institute Genome Sequencing Platform"/>
            <person name="Ward D."/>
            <person name="Feldgarden M."/>
            <person name="Earl A."/>
            <person name="Young S.K."/>
            <person name="Zeng Q."/>
            <person name="Koehrsen M."/>
            <person name="Alvarado L."/>
            <person name="Berlin A."/>
            <person name="Bochicchio J."/>
            <person name="Borenstein D."/>
            <person name="Chapman S.B."/>
            <person name="Chen Z."/>
            <person name="Engels R."/>
            <person name="Freedman E."/>
            <person name="Gellesch M."/>
            <person name="Goldberg J."/>
            <person name="Griggs A."/>
            <person name="Gujja S."/>
            <person name="Heilman E."/>
            <person name="Heiman D."/>
            <person name="Hepburn T."/>
            <person name="Howarth C."/>
            <person name="Jen D."/>
            <person name="Larson L."/>
            <person name="Lewis B."/>
            <person name="Mehta T."/>
            <person name="Park D."/>
            <person name="Pearson M."/>
            <person name="Roberts A."/>
            <person name="Saif S."/>
            <person name="Shea T."/>
            <person name="Shenoy N."/>
            <person name="Sisk P."/>
            <person name="Stolte C."/>
            <person name="Sykes S."/>
            <person name="Thomson T."/>
            <person name="Walk T."/>
            <person name="White J."/>
            <person name="Yandava C."/>
            <person name="Izard J."/>
            <person name="Baranova O.V."/>
            <person name="Blanton J.M."/>
            <person name="Tanner A.C."/>
            <person name="Dewhirst F.E."/>
            <person name="Haas B."/>
            <person name="Nusbaum C."/>
            <person name="Birren B."/>
        </authorList>
    </citation>
    <scope>NUCLEOTIDE SEQUENCE [LARGE SCALE GENOMIC DNA]</scope>
    <source>
        <strain evidence="2">1-1 BBBD Race 1</strain>
    </source>
</reference>
<keyword evidence="4" id="KW-1185">Reference proteome</keyword>
<feature type="compositionally biased region" description="Acidic residues" evidence="1">
    <location>
        <begin position="253"/>
        <end position="265"/>
    </location>
</feature>
<gene>
    <name evidence="2" type="ORF">PTTG_04401</name>
</gene>
<proteinExistence type="predicted"/>
<evidence type="ECO:0000256" key="1">
    <source>
        <dbReference type="SAM" id="MobiDB-lite"/>
    </source>
</evidence>
<dbReference type="OrthoDB" id="2501890at2759"/>
<reference evidence="3" key="4">
    <citation type="submission" date="2025-05" db="UniProtKB">
        <authorList>
            <consortium name="EnsemblFungi"/>
        </authorList>
    </citation>
    <scope>IDENTIFICATION</scope>
    <source>
        <strain evidence="3">isolate 1-1 / race 1 (BBBD)</strain>
    </source>
</reference>